<dbReference type="EMBL" id="JQFK01001954">
    <property type="protein sequence ID" value="KGK32698.1"/>
    <property type="molecule type" value="Genomic_DNA"/>
</dbReference>
<gene>
    <name evidence="2" type="ORF">JL09_g6631</name>
    <name evidence="1" type="ORF">JL09_g6695</name>
</gene>
<dbReference type="HOGENOM" id="CLU_3335707_0_0_1"/>
<reference evidence="3" key="1">
    <citation type="journal article" date="2014" name="Microb. Cell Fact.">
        <title>Exploiting Issatchenkia orientalis SD108 for succinic acid production.</title>
        <authorList>
            <person name="Xiao H."/>
            <person name="Shao Z."/>
            <person name="Jiang Y."/>
            <person name="Dole S."/>
            <person name="Zhao H."/>
        </authorList>
    </citation>
    <scope>NUCLEOTIDE SEQUENCE [LARGE SCALE GENOMIC DNA]</scope>
    <source>
        <strain evidence="3">SD108</strain>
    </source>
</reference>
<evidence type="ECO:0000313" key="3">
    <source>
        <dbReference type="Proteomes" id="UP000029867"/>
    </source>
</evidence>
<protein>
    <submittedName>
        <fullName evidence="1">Uncharacterized protein</fullName>
    </submittedName>
</protein>
<dbReference type="EMBL" id="JQFK01001883">
    <property type="protein sequence ID" value="KGK32777.1"/>
    <property type="molecule type" value="Genomic_DNA"/>
</dbReference>
<comment type="caution">
    <text evidence="1">The sequence shown here is derived from an EMBL/GenBank/DDBJ whole genome shotgun (WGS) entry which is preliminary data.</text>
</comment>
<sequence length="38" mass="3972">MATVHANESGVVTGAMETVIAPAFEPAFELVLELELAL</sequence>
<dbReference type="AlphaFoldDB" id="A0A099NJ11"/>
<proteinExistence type="predicted"/>
<evidence type="ECO:0000313" key="1">
    <source>
        <dbReference type="EMBL" id="KGK32698.1"/>
    </source>
</evidence>
<reference evidence="1" key="2">
    <citation type="submission" date="2014-08" db="EMBL/GenBank/DDBJ databases">
        <title>Exploiting Issatchenkia orientalis SD108 for Succinic Acid Production.</title>
        <authorList>
            <person name="Xiao H."/>
            <person name="Shao Z."/>
            <person name="Jiang Y."/>
            <person name="Dole S."/>
            <person name="Zhao H."/>
        </authorList>
    </citation>
    <scope>NUCLEOTIDE SEQUENCE [LARGE SCALE GENOMIC DNA]</scope>
    <source>
        <strain evidence="1">SD108</strain>
    </source>
</reference>
<accession>A0A099NJ11</accession>
<organism evidence="1 3">
    <name type="scientific">Pichia kudriavzevii</name>
    <name type="common">Yeast</name>
    <name type="synonym">Issatchenkia orientalis</name>
    <dbReference type="NCBI Taxonomy" id="4909"/>
    <lineage>
        <taxon>Eukaryota</taxon>
        <taxon>Fungi</taxon>
        <taxon>Dikarya</taxon>
        <taxon>Ascomycota</taxon>
        <taxon>Saccharomycotina</taxon>
        <taxon>Pichiomycetes</taxon>
        <taxon>Pichiales</taxon>
        <taxon>Pichiaceae</taxon>
        <taxon>Pichia</taxon>
    </lineage>
</organism>
<name>A0A099NJ11_PICKU</name>
<evidence type="ECO:0000313" key="2">
    <source>
        <dbReference type="EMBL" id="KGK32777.1"/>
    </source>
</evidence>
<dbReference type="Proteomes" id="UP000029867">
    <property type="component" value="Unassembled WGS sequence"/>
</dbReference>